<protein>
    <submittedName>
        <fullName evidence="3">Uncharacterized protein</fullName>
    </submittedName>
</protein>
<name>A0A914LAD6_MELIC</name>
<evidence type="ECO:0000313" key="2">
    <source>
        <dbReference type="Proteomes" id="UP000887563"/>
    </source>
</evidence>
<accession>A0A914LAD6</accession>
<evidence type="ECO:0000256" key="1">
    <source>
        <dbReference type="SAM" id="MobiDB-lite"/>
    </source>
</evidence>
<dbReference type="Proteomes" id="UP000887563">
    <property type="component" value="Unplaced"/>
</dbReference>
<organism evidence="2 3">
    <name type="scientific">Meloidogyne incognita</name>
    <name type="common">Southern root-knot nematode worm</name>
    <name type="synonym">Oxyuris incognita</name>
    <dbReference type="NCBI Taxonomy" id="6306"/>
    <lineage>
        <taxon>Eukaryota</taxon>
        <taxon>Metazoa</taxon>
        <taxon>Ecdysozoa</taxon>
        <taxon>Nematoda</taxon>
        <taxon>Chromadorea</taxon>
        <taxon>Rhabditida</taxon>
        <taxon>Tylenchina</taxon>
        <taxon>Tylenchomorpha</taxon>
        <taxon>Tylenchoidea</taxon>
        <taxon>Meloidogynidae</taxon>
        <taxon>Meloidogyninae</taxon>
        <taxon>Meloidogyne</taxon>
        <taxon>Meloidogyne incognita group</taxon>
    </lineage>
</organism>
<keyword evidence="2" id="KW-1185">Reference proteome</keyword>
<proteinExistence type="predicted"/>
<feature type="region of interest" description="Disordered" evidence="1">
    <location>
        <begin position="99"/>
        <end position="120"/>
    </location>
</feature>
<dbReference type="WBParaSite" id="Minc3s00373g11203">
    <property type="protein sequence ID" value="Minc3s00373g11203"/>
    <property type="gene ID" value="Minc3s00373g11203"/>
</dbReference>
<dbReference type="AlphaFoldDB" id="A0A914LAD6"/>
<reference evidence="3" key="1">
    <citation type="submission" date="2022-11" db="UniProtKB">
        <authorList>
            <consortium name="WormBaseParasite"/>
        </authorList>
    </citation>
    <scope>IDENTIFICATION</scope>
</reference>
<evidence type="ECO:0000313" key="3">
    <source>
        <dbReference type="WBParaSite" id="Minc3s00373g11203"/>
    </source>
</evidence>
<sequence>MRNYSRHNGKEQNGAIQNGIVVKREMIHRSRVFGSGWRSSRFFGSRFYRTRPTFFFGLHFYRARPIKSFRAKIRCPSRSFGPDPQPYTRDGPPAFLKAKVGSKKTKNGSGRAKIQRNIFK</sequence>